<dbReference type="Proteomes" id="UP001519307">
    <property type="component" value="Unassembled WGS sequence"/>
</dbReference>
<evidence type="ECO:0000256" key="2">
    <source>
        <dbReference type="ARBA" id="ARBA00006739"/>
    </source>
</evidence>
<dbReference type="InterPro" id="IPR029044">
    <property type="entry name" value="Nucleotide-diphossugar_trans"/>
</dbReference>
<evidence type="ECO:0000259" key="5">
    <source>
        <dbReference type="Pfam" id="PF00535"/>
    </source>
</evidence>
<keyword evidence="3" id="KW-0328">Glycosyltransferase</keyword>
<organism evidence="6 7">
    <name type="scientific">Clostridium algifaecis</name>
    <dbReference type="NCBI Taxonomy" id="1472040"/>
    <lineage>
        <taxon>Bacteria</taxon>
        <taxon>Bacillati</taxon>
        <taxon>Bacillota</taxon>
        <taxon>Clostridia</taxon>
        <taxon>Eubacteriales</taxon>
        <taxon>Clostridiaceae</taxon>
        <taxon>Clostridium</taxon>
    </lineage>
</organism>
<dbReference type="SUPFAM" id="SSF53448">
    <property type="entry name" value="Nucleotide-diphospho-sugar transferases"/>
    <property type="match status" value="1"/>
</dbReference>
<comment type="caution">
    <text evidence="6">The sequence shown here is derived from an EMBL/GenBank/DDBJ whole genome shotgun (WGS) entry which is preliminary data.</text>
</comment>
<dbReference type="Pfam" id="PF00535">
    <property type="entry name" value="Glycos_transf_2"/>
    <property type="match status" value="1"/>
</dbReference>
<dbReference type="PANTHER" id="PTHR43179">
    <property type="entry name" value="RHAMNOSYLTRANSFERASE WBBL"/>
    <property type="match status" value="1"/>
</dbReference>
<evidence type="ECO:0000313" key="7">
    <source>
        <dbReference type="Proteomes" id="UP001519307"/>
    </source>
</evidence>
<comment type="pathway">
    <text evidence="1">Cell wall biogenesis; cell wall polysaccharide biosynthesis.</text>
</comment>
<reference evidence="6 7" key="1">
    <citation type="submission" date="2021-03" db="EMBL/GenBank/DDBJ databases">
        <title>Genomic Encyclopedia of Type Strains, Phase IV (KMG-IV): sequencing the most valuable type-strain genomes for metagenomic binning, comparative biology and taxonomic classification.</title>
        <authorList>
            <person name="Goeker M."/>
        </authorList>
    </citation>
    <scope>NUCLEOTIDE SEQUENCE [LARGE SCALE GENOMIC DNA]</scope>
    <source>
        <strain evidence="6 7">DSM 28783</strain>
    </source>
</reference>
<evidence type="ECO:0000256" key="4">
    <source>
        <dbReference type="ARBA" id="ARBA00022679"/>
    </source>
</evidence>
<sequence>MPLVYVILVNYNGYKDTIECVDSLKKVNYSNYKIIIVDNASSDNSVEILKKKLNDCKIIESKKNLGFAGGNNLGIKYALNNKADYVLLLNNDTLVEYDFLDNLVKCAKSDKNIGIVGGKIYYYYNPRLIWYAGGKLNSYTGRTKHIGVNEIDNGQYDVIAKTQYVTGCMMLVSRRAIELAGLMDEKYFLYYEETDWNIKIKSKGFKIVYTPYAKIYHKVSSSTKQINNVVGYYYDRNRNYLITKNFRLLNKIFMYFYIRLRLFLKFIKAIIERDNEKKKIIKYTFYSIKNNIMGVAKL</sequence>
<accession>A0ABS4KQA7</accession>
<feature type="domain" description="Glycosyltransferase 2-like" evidence="5">
    <location>
        <begin position="6"/>
        <end position="145"/>
    </location>
</feature>
<evidence type="ECO:0000256" key="1">
    <source>
        <dbReference type="ARBA" id="ARBA00004776"/>
    </source>
</evidence>
<protein>
    <submittedName>
        <fullName evidence="6">GT2 family glycosyltransferase</fullName>
    </submittedName>
</protein>
<comment type="similarity">
    <text evidence="2">Belongs to the glycosyltransferase 2 family.</text>
</comment>
<dbReference type="CDD" id="cd04186">
    <property type="entry name" value="GT_2_like_c"/>
    <property type="match status" value="1"/>
</dbReference>
<dbReference type="EMBL" id="JAGGLM010000003">
    <property type="protein sequence ID" value="MBP2032215.1"/>
    <property type="molecule type" value="Genomic_DNA"/>
</dbReference>
<evidence type="ECO:0000313" key="6">
    <source>
        <dbReference type="EMBL" id="MBP2032215.1"/>
    </source>
</evidence>
<dbReference type="InterPro" id="IPR001173">
    <property type="entry name" value="Glyco_trans_2-like"/>
</dbReference>
<dbReference type="RefSeq" id="WP_209701159.1">
    <property type="nucleotide sequence ID" value="NZ_JAGGLM010000003.1"/>
</dbReference>
<dbReference type="PANTHER" id="PTHR43179:SF12">
    <property type="entry name" value="GALACTOFURANOSYLTRANSFERASE GLFT2"/>
    <property type="match status" value="1"/>
</dbReference>
<evidence type="ECO:0000256" key="3">
    <source>
        <dbReference type="ARBA" id="ARBA00022676"/>
    </source>
</evidence>
<gene>
    <name evidence="6" type="ORF">J2Z42_000880</name>
</gene>
<name>A0ABS4KQA7_9CLOT</name>
<dbReference type="Gene3D" id="3.90.550.10">
    <property type="entry name" value="Spore Coat Polysaccharide Biosynthesis Protein SpsA, Chain A"/>
    <property type="match status" value="1"/>
</dbReference>
<keyword evidence="4" id="KW-0808">Transferase</keyword>
<proteinExistence type="inferred from homology"/>
<keyword evidence="7" id="KW-1185">Reference proteome</keyword>